<proteinExistence type="predicted"/>
<dbReference type="InterPro" id="IPR051806">
    <property type="entry name" value="HAD-like_SPP"/>
</dbReference>
<dbReference type="NCBIfam" id="TIGR01509">
    <property type="entry name" value="HAD-SF-IA-v3"/>
    <property type="match status" value="1"/>
</dbReference>
<dbReference type="Gene3D" id="1.10.150.240">
    <property type="entry name" value="Putative phosphatase, domain 2"/>
    <property type="match status" value="1"/>
</dbReference>
<dbReference type="RefSeq" id="WP_141317829.1">
    <property type="nucleotide sequence ID" value="NZ_BJLP01000001.1"/>
</dbReference>
<dbReference type="SFLD" id="SFLDG01135">
    <property type="entry name" value="C1.5.6:_HAD__Beta-PGM__Phospha"/>
    <property type="match status" value="1"/>
</dbReference>
<dbReference type="PANTHER" id="PTHR43481:SF4">
    <property type="entry name" value="GLYCEROL-1-PHOSPHATE PHOSPHOHYDROLASE 1-RELATED"/>
    <property type="match status" value="1"/>
</dbReference>
<dbReference type="SFLD" id="SFLDS00003">
    <property type="entry name" value="Haloacid_Dehalogenase"/>
    <property type="match status" value="1"/>
</dbReference>
<keyword evidence="2" id="KW-1185">Reference proteome</keyword>
<name>A0A4Y3K8F5_CELUD</name>
<dbReference type="Pfam" id="PF00702">
    <property type="entry name" value="Hydrolase"/>
    <property type="match status" value="1"/>
</dbReference>
<dbReference type="InterPro" id="IPR036412">
    <property type="entry name" value="HAD-like_sf"/>
</dbReference>
<evidence type="ECO:0000313" key="2">
    <source>
        <dbReference type="Proteomes" id="UP000315842"/>
    </source>
</evidence>
<accession>A0A4Y3K8F5</accession>
<evidence type="ECO:0000313" key="1">
    <source>
        <dbReference type="EMBL" id="GEA79664.1"/>
    </source>
</evidence>
<dbReference type="PRINTS" id="PR00413">
    <property type="entry name" value="HADHALOGNASE"/>
</dbReference>
<dbReference type="GO" id="GO:0050308">
    <property type="term" value="F:sugar-phosphatase activity"/>
    <property type="evidence" value="ECO:0007669"/>
    <property type="project" value="TreeGrafter"/>
</dbReference>
<dbReference type="InterPro" id="IPR023214">
    <property type="entry name" value="HAD_sf"/>
</dbReference>
<dbReference type="NCBIfam" id="TIGR01549">
    <property type="entry name" value="HAD-SF-IA-v1"/>
    <property type="match status" value="1"/>
</dbReference>
<dbReference type="InterPro" id="IPR006439">
    <property type="entry name" value="HAD-SF_hydro_IA"/>
</dbReference>
<gene>
    <name evidence="1" type="ORF">CUD01_01080</name>
</gene>
<reference evidence="1 2" key="1">
    <citation type="submission" date="2019-06" db="EMBL/GenBank/DDBJ databases">
        <title>Whole genome shotgun sequence of Cellulomonas uda NBRC 3747.</title>
        <authorList>
            <person name="Hosoyama A."/>
            <person name="Uohara A."/>
            <person name="Ohji S."/>
            <person name="Ichikawa N."/>
        </authorList>
    </citation>
    <scope>NUCLEOTIDE SEQUENCE [LARGE SCALE GENOMIC DNA]</scope>
    <source>
        <strain evidence="1 2">NBRC 3747</strain>
    </source>
</reference>
<dbReference type="InterPro" id="IPR023198">
    <property type="entry name" value="PGP-like_dom2"/>
</dbReference>
<dbReference type="AlphaFoldDB" id="A0A4Y3K8F5"/>
<dbReference type="EMBL" id="BJLP01000001">
    <property type="protein sequence ID" value="GEA79664.1"/>
    <property type="molecule type" value="Genomic_DNA"/>
</dbReference>
<comment type="caution">
    <text evidence="1">The sequence shown here is derived from an EMBL/GenBank/DDBJ whole genome shotgun (WGS) entry which is preliminary data.</text>
</comment>
<dbReference type="SUPFAM" id="SSF56784">
    <property type="entry name" value="HAD-like"/>
    <property type="match status" value="1"/>
</dbReference>
<organism evidence="1 2">
    <name type="scientific">Cellulomonas uda</name>
    <dbReference type="NCBI Taxonomy" id="1714"/>
    <lineage>
        <taxon>Bacteria</taxon>
        <taxon>Bacillati</taxon>
        <taxon>Actinomycetota</taxon>
        <taxon>Actinomycetes</taxon>
        <taxon>Micrococcales</taxon>
        <taxon>Cellulomonadaceae</taxon>
        <taxon>Cellulomonas</taxon>
    </lineage>
</organism>
<protein>
    <submittedName>
        <fullName evidence="1">Phosphatase</fullName>
    </submittedName>
</protein>
<dbReference type="PANTHER" id="PTHR43481">
    <property type="entry name" value="FRUCTOSE-1-PHOSPHATE PHOSPHATASE"/>
    <property type="match status" value="1"/>
</dbReference>
<dbReference type="Proteomes" id="UP000315842">
    <property type="component" value="Unassembled WGS sequence"/>
</dbReference>
<sequence length="215" mass="22754">MRLEVDAILFDIDGTLVDSTAAVERAWRKWSAARGIDALEVLRVCHGRRSEDTVAEYLPSDQRAAAVAELERLEMAELGDVTALPATRDLLSRLPSERWAAVTSGSQLLMRARLAAAGLPVPDILVAAEDVVLGKPDPQGYLNAARQLGFDPRRCLVVEDAPAGLEAGRAAGAHVLGVATSHPAHDLSAAHVVVPDLAACIVEVTAEGLVMSTAR</sequence>
<dbReference type="Gene3D" id="3.40.50.1000">
    <property type="entry name" value="HAD superfamily/HAD-like"/>
    <property type="match status" value="1"/>
</dbReference>
<dbReference type="SFLD" id="SFLDG01129">
    <property type="entry name" value="C1.5:_HAD__Beta-PGM__Phosphata"/>
    <property type="match status" value="1"/>
</dbReference>